<dbReference type="InterPro" id="IPR011957">
    <property type="entry name" value="Benz_CoA_lig"/>
</dbReference>
<dbReference type="InterPro" id="IPR042099">
    <property type="entry name" value="ANL_N_sf"/>
</dbReference>
<dbReference type="Gene3D" id="3.30.300.30">
    <property type="match status" value="1"/>
</dbReference>
<sequence>MDLRGIGLQYNASTKFIDENVNKGLGSKVAIYYKDEKITYKQLQDQVNQVGNGLKQLDIGLESRVLLMCYDTPEFIASFFGSIKIGAVPIPVNTMMQPADYEYFLNNSRAKVLIVHEDLWAKISHLRKRFLYLEHIVVISQHDNHSDNSINYREWVERADRELDAARTSYDDPAFWLFSSGSTGNPKGVIHLQHDMECALNNYAKKVLKMTENDITFSASKLFFAYGLGNGMYFPLGAGGSTILMPERPLPENVFEIIEKYKPTVFFGVPTLYGSMINFMERNGKTFDLSSLRICVSAGEALPAPYIRKWKELFNLDILDGIGSTEALHIFLSNRIGDIRAGSSGQVVPGYEAKIANEHGIPLPPNEIGDLLIKGDSVAHGYWNLHEENKRKFYGEWLFTGDKYYVDEDGYYWYCGRSDDMLKVGGIWVSPIEIENSLLQHEAVLEVAVIGETNDHNLVQPKAYVVLKQGVHPSKELEIELKEFVKRQLAPYKYPRIIEFIDELPKTATGKIQRFKLRVG</sequence>
<dbReference type="InterPro" id="IPR025110">
    <property type="entry name" value="AMP-bd_C"/>
</dbReference>
<dbReference type="Pfam" id="PF13193">
    <property type="entry name" value="AMP-binding_C"/>
    <property type="match status" value="1"/>
</dbReference>
<feature type="domain" description="AMP-binding enzyme C-terminal" evidence="3">
    <location>
        <begin position="433"/>
        <end position="511"/>
    </location>
</feature>
<evidence type="ECO:0000259" key="3">
    <source>
        <dbReference type="Pfam" id="PF13193"/>
    </source>
</evidence>
<dbReference type="PANTHER" id="PTHR43352:SF1">
    <property type="entry name" value="ANTHRANILATE--COA LIGASE"/>
    <property type="match status" value="1"/>
</dbReference>
<dbReference type="GO" id="GO:0016874">
    <property type="term" value="F:ligase activity"/>
    <property type="evidence" value="ECO:0007669"/>
    <property type="project" value="UniProtKB-KW"/>
</dbReference>
<dbReference type="NCBIfam" id="TIGR02262">
    <property type="entry name" value="benz_CoA_lig"/>
    <property type="match status" value="1"/>
</dbReference>
<dbReference type="EMBL" id="JBHSHC010000128">
    <property type="protein sequence ID" value="MFC4769417.1"/>
    <property type="molecule type" value="Genomic_DNA"/>
</dbReference>
<protein>
    <submittedName>
        <fullName evidence="4">Benzoate-CoA ligase family protein</fullName>
    </submittedName>
</protein>
<dbReference type="Pfam" id="PF00501">
    <property type="entry name" value="AMP-binding"/>
    <property type="match status" value="1"/>
</dbReference>
<dbReference type="RefSeq" id="WP_380027909.1">
    <property type="nucleotide sequence ID" value="NZ_JBHSHC010000128.1"/>
</dbReference>
<name>A0ABV9Q7A3_9BACL</name>
<feature type="domain" description="AMP-dependent synthetase/ligase" evidence="2">
    <location>
        <begin position="25"/>
        <end position="383"/>
    </location>
</feature>
<reference evidence="5" key="1">
    <citation type="journal article" date="2019" name="Int. J. Syst. Evol. Microbiol.">
        <title>The Global Catalogue of Microorganisms (GCM) 10K type strain sequencing project: providing services to taxonomists for standard genome sequencing and annotation.</title>
        <authorList>
            <consortium name="The Broad Institute Genomics Platform"/>
            <consortium name="The Broad Institute Genome Sequencing Center for Infectious Disease"/>
            <person name="Wu L."/>
            <person name="Ma J."/>
        </authorList>
    </citation>
    <scope>NUCLEOTIDE SEQUENCE [LARGE SCALE GENOMIC DNA]</scope>
    <source>
        <strain evidence="5">WYCCWR 12678</strain>
    </source>
</reference>
<dbReference type="PANTHER" id="PTHR43352">
    <property type="entry name" value="ACETYL-COA SYNTHETASE"/>
    <property type="match status" value="1"/>
</dbReference>
<gene>
    <name evidence="4" type="ORF">ACFO8Q_18975</name>
</gene>
<evidence type="ECO:0000259" key="2">
    <source>
        <dbReference type="Pfam" id="PF00501"/>
    </source>
</evidence>
<keyword evidence="1 4" id="KW-0436">Ligase</keyword>
<evidence type="ECO:0000313" key="5">
    <source>
        <dbReference type="Proteomes" id="UP001596002"/>
    </source>
</evidence>
<dbReference type="SUPFAM" id="SSF56801">
    <property type="entry name" value="Acetyl-CoA synthetase-like"/>
    <property type="match status" value="1"/>
</dbReference>
<dbReference type="InterPro" id="IPR045851">
    <property type="entry name" value="AMP-bd_C_sf"/>
</dbReference>
<evidence type="ECO:0000256" key="1">
    <source>
        <dbReference type="ARBA" id="ARBA00022598"/>
    </source>
</evidence>
<organism evidence="4 5">
    <name type="scientific">Effusibacillus consociatus</name>
    <dbReference type="NCBI Taxonomy" id="1117041"/>
    <lineage>
        <taxon>Bacteria</taxon>
        <taxon>Bacillati</taxon>
        <taxon>Bacillota</taxon>
        <taxon>Bacilli</taxon>
        <taxon>Bacillales</taxon>
        <taxon>Alicyclobacillaceae</taxon>
        <taxon>Effusibacillus</taxon>
    </lineage>
</organism>
<accession>A0ABV9Q7A3</accession>
<comment type="caution">
    <text evidence="4">The sequence shown here is derived from an EMBL/GenBank/DDBJ whole genome shotgun (WGS) entry which is preliminary data.</text>
</comment>
<dbReference type="InterPro" id="IPR000873">
    <property type="entry name" value="AMP-dep_synth/lig_dom"/>
</dbReference>
<proteinExistence type="predicted"/>
<dbReference type="Proteomes" id="UP001596002">
    <property type="component" value="Unassembled WGS sequence"/>
</dbReference>
<keyword evidence="5" id="KW-1185">Reference proteome</keyword>
<evidence type="ECO:0000313" key="4">
    <source>
        <dbReference type="EMBL" id="MFC4769417.1"/>
    </source>
</evidence>
<dbReference type="Gene3D" id="3.40.50.12780">
    <property type="entry name" value="N-terminal domain of ligase-like"/>
    <property type="match status" value="1"/>
</dbReference>